<proteinExistence type="predicted"/>
<feature type="region of interest" description="Disordered" evidence="1">
    <location>
        <begin position="34"/>
        <end position="69"/>
    </location>
</feature>
<feature type="compositionally biased region" description="Low complexity" evidence="1">
    <location>
        <begin position="34"/>
        <end position="45"/>
    </location>
</feature>
<feature type="compositionally biased region" description="Polar residues" evidence="1">
    <location>
        <begin position="50"/>
        <end position="69"/>
    </location>
</feature>
<reference evidence="2 3" key="1">
    <citation type="submission" date="2019-05" db="EMBL/GenBank/DDBJ databases">
        <title>Another draft genome of Portunus trituberculatus and its Hox gene families provides insights of decapod evolution.</title>
        <authorList>
            <person name="Jeong J.-H."/>
            <person name="Song I."/>
            <person name="Kim S."/>
            <person name="Choi T."/>
            <person name="Kim D."/>
            <person name="Ryu S."/>
            <person name="Kim W."/>
        </authorList>
    </citation>
    <scope>NUCLEOTIDE SEQUENCE [LARGE SCALE GENOMIC DNA]</scope>
    <source>
        <tissue evidence="2">Muscle</tissue>
    </source>
</reference>
<evidence type="ECO:0000313" key="2">
    <source>
        <dbReference type="EMBL" id="MPC54279.1"/>
    </source>
</evidence>
<organism evidence="2 3">
    <name type="scientific">Portunus trituberculatus</name>
    <name type="common">Swimming crab</name>
    <name type="synonym">Neptunus trituberculatus</name>
    <dbReference type="NCBI Taxonomy" id="210409"/>
    <lineage>
        <taxon>Eukaryota</taxon>
        <taxon>Metazoa</taxon>
        <taxon>Ecdysozoa</taxon>
        <taxon>Arthropoda</taxon>
        <taxon>Crustacea</taxon>
        <taxon>Multicrustacea</taxon>
        <taxon>Malacostraca</taxon>
        <taxon>Eumalacostraca</taxon>
        <taxon>Eucarida</taxon>
        <taxon>Decapoda</taxon>
        <taxon>Pleocyemata</taxon>
        <taxon>Brachyura</taxon>
        <taxon>Eubrachyura</taxon>
        <taxon>Portunoidea</taxon>
        <taxon>Portunidae</taxon>
        <taxon>Portuninae</taxon>
        <taxon>Portunus</taxon>
    </lineage>
</organism>
<comment type="caution">
    <text evidence="2">The sequence shown here is derived from an EMBL/GenBank/DDBJ whole genome shotgun (WGS) entry which is preliminary data.</text>
</comment>
<keyword evidence="3" id="KW-1185">Reference proteome</keyword>
<sequence>MKDKTGSVVSQCWGSGARTLNAPEIVPTPALALPLPLPHSLSPKRPLVHLQTSHESSMPKQSPFTAEYQ</sequence>
<gene>
    <name evidence="2" type="ORF">E2C01_048189</name>
</gene>
<dbReference type="Proteomes" id="UP000324222">
    <property type="component" value="Unassembled WGS sequence"/>
</dbReference>
<dbReference type="EMBL" id="VSRR010012235">
    <property type="protein sequence ID" value="MPC54279.1"/>
    <property type="molecule type" value="Genomic_DNA"/>
</dbReference>
<name>A0A5B7G9I5_PORTR</name>
<accession>A0A5B7G9I5</accession>
<protein>
    <submittedName>
        <fullName evidence="2">Uncharacterized protein</fullName>
    </submittedName>
</protein>
<evidence type="ECO:0000313" key="3">
    <source>
        <dbReference type="Proteomes" id="UP000324222"/>
    </source>
</evidence>
<evidence type="ECO:0000256" key="1">
    <source>
        <dbReference type="SAM" id="MobiDB-lite"/>
    </source>
</evidence>
<dbReference type="AlphaFoldDB" id="A0A5B7G9I5"/>